<proteinExistence type="predicted"/>
<protein>
    <submittedName>
        <fullName evidence="1">Uncharacterized protein</fullName>
    </submittedName>
</protein>
<keyword evidence="2" id="KW-1185">Reference proteome</keyword>
<organism evidence="1 2">
    <name type="scientific">Roridomyces roridus</name>
    <dbReference type="NCBI Taxonomy" id="1738132"/>
    <lineage>
        <taxon>Eukaryota</taxon>
        <taxon>Fungi</taxon>
        <taxon>Dikarya</taxon>
        <taxon>Basidiomycota</taxon>
        <taxon>Agaricomycotina</taxon>
        <taxon>Agaricomycetes</taxon>
        <taxon>Agaricomycetidae</taxon>
        <taxon>Agaricales</taxon>
        <taxon>Marasmiineae</taxon>
        <taxon>Mycenaceae</taxon>
        <taxon>Roridomyces</taxon>
    </lineage>
</organism>
<dbReference type="EMBL" id="JARKIF010000024">
    <property type="protein sequence ID" value="KAJ7615379.1"/>
    <property type="molecule type" value="Genomic_DNA"/>
</dbReference>
<sequence>MHPSLSPSSLQLLPTAFRKTASVALNGFLDDLLQLLDYGASKPQFLNRLFLPAFYAHLGYAAAEQIERCEVLENTQPVVMAYAAVQGIINIHELPREAELEMWPGLWKWCKLIIKYDYCMPNLGDPPYRPNEVRDRDTYG</sequence>
<evidence type="ECO:0000313" key="1">
    <source>
        <dbReference type="EMBL" id="KAJ7615379.1"/>
    </source>
</evidence>
<gene>
    <name evidence="1" type="ORF">FB45DRAFT_1035374</name>
</gene>
<name>A0AAD7BAL5_9AGAR</name>
<evidence type="ECO:0000313" key="2">
    <source>
        <dbReference type="Proteomes" id="UP001221142"/>
    </source>
</evidence>
<accession>A0AAD7BAL5</accession>
<dbReference type="Proteomes" id="UP001221142">
    <property type="component" value="Unassembled WGS sequence"/>
</dbReference>
<reference evidence="1" key="1">
    <citation type="submission" date="2023-03" db="EMBL/GenBank/DDBJ databases">
        <title>Massive genome expansion in bonnet fungi (Mycena s.s.) driven by repeated elements and novel gene families across ecological guilds.</title>
        <authorList>
            <consortium name="Lawrence Berkeley National Laboratory"/>
            <person name="Harder C.B."/>
            <person name="Miyauchi S."/>
            <person name="Viragh M."/>
            <person name="Kuo A."/>
            <person name="Thoen E."/>
            <person name="Andreopoulos B."/>
            <person name="Lu D."/>
            <person name="Skrede I."/>
            <person name="Drula E."/>
            <person name="Henrissat B."/>
            <person name="Morin E."/>
            <person name="Kohler A."/>
            <person name="Barry K."/>
            <person name="LaButti K."/>
            <person name="Morin E."/>
            <person name="Salamov A."/>
            <person name="Lipzen A."/>
            <person name="Mereny Z."/>
            <person name="Hegedus B."/>
            <person name="Baldrian P."/>
            <person name="Stursova M."/>
            <person name="Weitz H."/>
            <person name="Taylor A."/>
            <person name="Grigoriev I.V."/>
            <person name="Nagy L.G."/>
            <person name="Martin F."/>
            <person name="Kauserud H."/>
        </authorList>
    </citation>
    <scope>NUCLEOTIDE SEQUENCE</scope>
    <source>
        <strain evidence="1">9284</strain>
    </source>
</reference>
<dbReference type="AlphaFoldDB" id="A0AAD7BAL5"/>
<comment type="caution">
    <text evidence="1">The sequence shown here is derived from an EMBL/GenBank/DDBJ whole genome shotgun (WGS) entry which is preliminary data.</text>
</comment>